<evidence type="ECO:0000313" key="1">
    <source>
        <dbReference type="EMBL" id="RGM90380.1"/>
    </source>
</evidence>
<comment type="caution">
    <text evidence="1">The sequence shown here is derived from an EMBL/GenBank/DDBJ whole genome shotgun (WGS) entry which is preliminary data.</text>
</comment>
<evidence type="ECO:0000313" key="2">
    <source>
        <dbReference type="Proteomes" id="UP000260814"/>
    </source>
</evidence>
<dbReference type="Proteomes" id="UP000260814">
    <property type="component" value="Unassembled WGS sequence"/>
</dbReference>
<gene>
    <name evidence="1" type="ORF">DXB87_10795</name>
</gene>
<dbReference type="AlphaFoldDB" id="A0A3E4Z875"/>
<protein>
    <submittedName>
        <fullName evidence="1">Uncharacterized protein</fullName>
    </submittedName>
</protein>
<sequence length="351" mass="37801">MSEASVSRQVVYVRKGSVYMPFLQSNMGDLYQEYQGTADNPTNITPDFTTLTPMLSYIITSSLAATGIVVPSSVKWFFNDTELTFGSNKLSTNTFGGETGHFENVPYSSGTQNYFALKIKKNLVKASAGAACNIKAEATIAVGNTSDKIQCVYSIPVTVGVGNSKRVTIMAGDNKFFTLTDKGDSCILKAMAYVGSEQLNTSLTYKWYTLQSGSWQQIGGQTSQNLTVTNDMVDTTGQFKVEVFQDGSLIGMDVQTVVDASDPFDIITNPNPESETIEQGSGGTVVYSPILVKRGSTTKYKEMRFYFVFTDSAGNILNTSTSTTPAATGTVTEAMCEQASGNVAVTITTEE</sequence>
<organism evidence="1 2">
    <name type="scientific">Phocaeicola plebeius</name>
    <dbReference type="NCBI Taxonomy" id="310297"/>
    <lineage>
        <taxon>Bacteria</taxon>
        <taxon>Pseudomonadati</taxon>
        <taxon>Bacteroidota</taxon>
        <taxon>Bacteroidia</taxon>
        <taxon>Bacteroidales</taxon>
        <taxon>Bacteroidaceae</taxon>
        <taxon>Phocaeicola</taxon>
    </lineage>
</organism>
<dbReference type="EMBL" id="QSTW01000013">
    <property type="protein sequence ID" value="RGM90380.1"/>
    <property type="molecule type" value="Genomic_DNA"/>
</dbReference>
<accession>A0A3E4Z875</accession>
<proteinExistence type="predicted"/>
<dbReference type="Gene3D" id="2.60.40.2700">
    <property type="match status" value="1"/>
</dbReference>
<name>A0A3E4Z875_9BACT</name>
<dbReference type="RefSeq" id="WP_117702174.1">
    <property type="nucleotide sequence ID" value="NZ_QSTW01000013.1"/>
</dbReference>
<reference evidence="1 2" key="1">
    <citation type="submission" date="2018-08" db="EMBL/GenBank/DDBJ databases">
        <title>A genome reference for cultivated species of the human gut microbiota.</title>
        <authorList>
            <person name="Zou Y."/>
            <person name="Xue W."/>
            <person name="Luo G."/>
        </authorList>
    </citation>
    <scope>NUCLEOTIDE SEQUENCE [LARGE SCALE GENOMIC DNA]</scope>
    <source>
        <strain evidence="1 2">OM06-2</strain>
    </source>
</reference>